<evidence type="ECO:0000256" key="4">
    <source>
        <dbReference type="RuleBase" id="RU003939"/>
    </source>
</evidence>
<sequence>MNKTELIASVAQKTDLTKKDAEKAVKAVFDTVAEELAKGEKVQVIGFGTFEVRERQAREGRNPQTNEVIKIEASKSPAFKAGKQLKELVNNK</sequence>
<organism evidence="5 6">
    <name type="scientific">Veillonella magna</name>
    <dbReference type="NCBI Taxonomy" id="464322"/>
    <lineage>
        <taxon>Bacteria</taxon>
        <taxon>Bacillati</taxon>
        <taxon>Bacillota</taxon>
        <taxon>Negativicutes</taxon>
        <taxon>Veillonellales</taxon>
        <taxon>Veillonellaceae</taxon>
        <taxon>Veillonella</taxon>
    </lineage>
</organism>
<protein>
    <submittedName>
        <fullName evidence="5">HU family DNA-binding protein</fullName>
    </submittedName>
</protein>
<evidence type="ECO:0000313" key="6">
    <source>
        <dbReference type="Proteomes" id="UP000707138"/>
    </source>
</evidence>
<dbReference type="PROSITE" id="PS00045">
    <property type="entry name" value="HISTONE_LIKE"/>
    <property type="match status" value="1"/>
</dbReference>
<dbReference type="Gene3D" id="4.10.520.10">
    <property type="entry name" value="IHF-like DNA-binding proteins"/>
    <property type="match status" value="1"/>
</dbReference>
<dbReference type="InterPro" id="IPR010992">
    <property type="entry name" value="IHF-like_DNA-bd_dom_sf"/>
</dbReference>
<comment type="similarity">
    <text evidence="1 4">Belongs to the bacterial histone-like protein family.</text>
</comment>
<evidence type="ECO:0000313" key="5">
    <source>
        <dbReference type="EMBL" id="MBM6913419.1"/>
    </source>
</evidence>
<evidence type="ECO:0000256" key="1">
    <source>
        <dbReference type="ARBA" id="ARBA00010529"/>
    </source>
</evidence>
<dbReference type="InterPro" id="IPR020816">
    <property type="entry name" value="Histone-like_DNA-bd_CS"/>
</dbReference>
<accession>A0ABS2GGV8</accession>
<dbReference type="CDD" id="cd13831">
    <property type="entry name" value="HU"/>
    <property type="match status" value="1"/>
</dbReference>
<gene>
    <name evidence="5" type="ORF">H6A01_08840</name>
</gene>
<comment type="caution">
    <text evidence="5">The sequence shown here is derived from an EMBL/GenBank/DDBJ whole genome shotgun (WGS) entry which is preliminary data.</text>
</comment>
<dbReference type="SMART" id="SM00411">
    <property type="entry name" value="BHL"/>
    <property type="match status" value="1"/>
</dbReference>
<dbReference type="GO" id="GO:0003677">
    <property type="term" value="F:DNA binding"/>
    <property type="evidence" value="ECO:0007669"/>
    <property type="project" value="UniProtKB-KW"/>
</dbReference>
<dbReference type="Pfam" id="PF00216">
    <property type="entry name" value="Bac_DNA_binding"/>
    <property type="match status" value="1"/>
</dbReference>
<reference evidence="5 6" key="1">
    <citation type="journal article" date="2021" name="Sci. Rep.">
        <title>The distribution of antibiotic resistance genes in chicken gut microbiota commensals.</title>
        <authorList>
            <person name="Juricova H."/>
            <person name="Matiasovicova J."/>
            <person name="Kubasova T."/>
            <person name="Cejkova D."/>
            <person name="Rychlik I."/>
        </authorList>
    </citation>
    <scope>NUCLEOTIDE SEQUENCE [LARGE SCALE GENOMIC DNA]</scope>
    <source>
        <strain evidence="5 6">An537</strain>
    </source>
</reference>
<keyword evidence="6" id="KW-1185">Reference proteome</keyword>
<dbReference type="RefSeq" id="WP_028255203.1">
    <property type="nucleotide sequence ID" value="NZ_CALXQD010000008.1"/>
</dbReference>
<keyword evidence="2" id="KW-0226">DNA condensation</keyword>
<dbReference type="SUPFAM" id="SSF47729">
    <property type="entry name" value="IHF-like DNA-binding proteins"/>
    <property type="match status" value="1"/>
</dbReference>
<evidence type="ECO:0000256" key="3">
    <source>
        <dbReference type="ARBA" id="ARBA00023125"/>
    </source>
</evidence>
<dbReference type="PANTHER" id="PTHR33175">
    <property type="entry name" value="DNA-BINDING PROTEIN HU"/>
    <property type="match status" value="1"/>
</dbReference>
<evidence type="ECO:0000256" key="2">
    <source>
        <dbReference type="ARBA" id="ARBA00023067"/>
    </source>
</evidence>
<dbReference type="InterPro" id="IPR000119">
    <property type="entry name" value="Hist_DNA-bd"/>
</dbReference>
<dbReference type="Proteomes" id="UP000707138">
    <property type="component" value="Unassembled WGS sequence"/>
</dbReference>
<proteinExistence type="inferred from homology"/>
<dbReference type="PANTHER" id="PTHR33175:SF3">
    <property type="entry name" value="DNA-BINDING PROTEIN HU-BETA"/>
    <property type="match status" value="1"/>
</dbReference>
<name>A0ABS2GGV8_9FIRM</name>
<dbReference type="PRINTS" id="PR01727">
    <property type="entry name" value="DNABINDINGHU"/>
</dbReference>
<dbReference type="EMBL" id="JACJLA010000020">
    <property type="protein sequence ID" value="MBM6913419.1"/>
    <property type="molecule type" value="Genomic_DNA"/>
</dbReference>
<keyword evidence="3 5" id="KW-0238">DNA-binding</keyword>